<reference evidence="1 2" key="2">
    <citation type="journal article" date="2022" name="Mol. Ecol. Resour.">
        <title>The genomes of chicory, endive, great burdock and yacon provide insights into Asteraceae paleo-polyploidization history and plant inulin production.</title>
        <authorList>
            <person name="Fan W."/>
            <person name="Wang S."/>
            <person name="Wang H."/>
            <person name="Wang A."/>
            <person name="Jiang F."/>
            <person name="Liu H."/>
            <person name="Zhao H."/>
            <person name="Xu D."/>
            <person name="Zhang Y."/>
        </authorList>
    </citation>
    <scope>NUCLEOTIDE SEQUENCE [LARGE SCALE GENOMIC DNA]</scope>
    <source>
        <strain evidence="2">cv. Niubang</strain>
    </source>
</reference>
<organism evidence="1 2">
    <name type="scientific">Arctium lappa</name>
    <name type="common">Greater burdock</name>
    <name type="synonym">Lappa major</name>
    <dbReference type="NCBI Taxonomy" id="4217"/>
    <lineage>
        <taxon>Eukaryota</taxon>
        <taxon>Viridiplantae</taxon>
        <taxon>Streptophyta</taxon>
        <taxon>Embryophyta</taxon>
        <taxon>Tracheophyta</taxon>
        <taxon>Spermatophyta</taxon>
        <taxon>Magnoliopsida</taxon>
        <taxon>eudicotyledons</taxon>
        <taxon>Gunneridae</taxon>
        <taxon>Pentapetalae</taxon>
        <taxon>asterids</taxon>
        <taxon>campanulids</taxon>
        <taxon>Asterales</taxon>
        <taxon>Asteraceae</taxon>
        <taxon>Carduoideae</taxon>
        <taxon>Cardueae</taxon>
        <taxon>Arctiinae</taxon>
        <taxon>Arctium</taxon>
    </lineage>
</organism>
<proteinExistence type="predicted"/>
<keyword evidence="2" id="KW-1185">Reference proteome</keyword>
<dbReference type="Proteomes" id="UP001055879">
    <property type="component" value="Linkage Group LG03"/>
</dbReference>
<accession>A0ACB9DQ86</accession>
<reference evidence="2" key="1">
    <citation type="journal article" date="2022" name="Mol. Ecol. Resour.">
        <title>The genomes of chicory, endive, great burdock and yacon provide insights into Asteraceae palaeo-polyploidization history and plant inulin production.</title>
        <authorList>
            <person name="Fan W."/>
            <person name="Wang S."/>
            <person name="Wang H."/>
            <person name="Wang A."/>
            <person name="Jiang F."/>
            <person name="Liu H."/>
            <person name="Zhao H."/>
            <person name="Xu D."/>
            <person name="Zhang Y."/>
        </authorList>
    </citation>
    <scope>NUCLEOTIDE SEQUENCE [LARGE SCALE GENOMIC DNA]</scope>
    <source>
        <strain evidence="2">cv. Niubang</strain>
    </source>
</reference>
<comment type="caution">
    <text evidence="1">The sequence shown here is derived from an EMBL/GenBank/DDBJ whole genome shotgun (WGS) entry which is preliminary data.</text>
</comment>
<dbReference type="EMBL" id="CM042049">
    <property type="protein sequence ID" value="KAI3748725.1"/>
    <property type="molecule type" value="Genomic_DNA"/>
</dbReference>
<protein>
    <submittedName>
        <fullName evidence="1">Uncharacterized protein</fullName>
    </submittedName>
</protein>
<sequence>MTVMSLAALLGLVSDVLRSLASTAFQEIGQLRSLKASALKDTYTLAATAFQEIGRLRSLKADVSTLKYTYMYIQDVLNDVEVKQRGQKDVQKWLSSLRSSSLEVKNILDEEQNLCGEDGPVLVENRFMAEPGGEDDLVGGMENTIQWEASRRVEGRLIPVGGIEKGGEDDPV</sequence>
<evidence type="ECO:0000313" key="2">
    <source>
        <dbReference type="Proteomes" id="UP001055879"/>
    </source>
</evidence>
<gene>
    <name evidence="1" type="ORF">L6452_12004</name>
</gene>
<evidence type="ECO:0000313" key="1">
    <source>
        <dbReference type="EMBL" id="KAI3748725.1"/>
    </source>
</evidence>
<name>A0ACB9DQ86_ARCLA</name>